<feature type="region of interest" description="Disordered" evidence="1">
    <location>
        <begin position="101"/>
        <end position="222"/>
    </location>
</feature>
<gene>
    <name evidence="3" type="ORF">B5V51_8807</name>
</gene>
<accession>A0A2A4JXI8</accession>
<evidence type="ECO:0000256" key="1">
    <source>
        <dbReference type="SAM" id="MobiDB-lite"/>
    </source>
</evidence>
<name>A0A2A4JXI8_HELVI</name>
<feature type="signal peptide" evidence="2">
    <location>
        <begin position="1"/>
        <end position="28"/>
    </location>
</feature>
<proteinExistence type="predicted"/>
<evidence type="ECO:0000313" key="3">
    <source>
        <dbReference type="EMBL" id="PCG76727.1"/>
    </source>
</evidence>
<keyword evidence="2" id="KW-0732">Signal</keyword>
<feature type="compositionally biased region" description="Basic and acidic residues" evidence="1">
    <location>
        <begin position="152"/>
        <end position="161"/>
    </location>
</feature>
<comment type="caution">
    <text evidence="3">The sequence shown here is derived from an EMBL/GenBank/DDBJ whole genome shotgun (WGS) entry which is preliminary data.</text>
</comment>
<feature type="compositionally biased region" description="Basic and acidic residues" evidence="1">
    <location>
        <begin position="175"/>
        <end position="192"/>
    </location>
</feature>
<protein>
    <submittedName>
        <fullName evidence="3">Uncharacterized protein</fullName>
    </submittedName>
</protein>
<organism evidence="3">
    <name type="scientific">Heliothis virescens</name>
    <name type="common">Tobacco budworm moth</name>
    <dbReference type="NCBI Taxonomy" id="7102"/>
    <lineage>
        <taxon>Eukaryota</taxon>
        <taxon>Metazoa</taxon>
        <taxon>Ecdysozoa</taxon>
        <taxon>Arthropoda</taxon>
        <taxon>Hexapoda</taxon>
        <taxon>Insecta</taxon>
        <taxon>Pterygota</taxon>
        <taxon>Neoptera</taxon>
        <taxon>Endopterygota</taxon>
        <taxon>Lepidoptera</taxon>
        <taxon>Glossata</taxon>
        <taxon>Ditrysia</taxon>
        <taxon>Noctuoidea</taxon>
        <taxon>Noctuidae</taxon>
        <taxon>Heliothinae</taxon>
        <taxon>Heliothis</taxon>
    </lineage>
</organism>
<evidence type="ECO:0000256" key="2">
    <source>
        <dbReference type="SAM" id="SignalP"/>
    </source>
</evidence>
<feature type="compositionally biased region" description="Basic residues" evidence="1">
    <location>
        <begin position="193"/>
        <end position="208"/>
    </location>
</feature>
<reference evidence="3" key="1">
    <citation type="submission" date="2017-09" db="EMBL/GenBank/DDBJ databases">
        <title>Contemporary evolution of a Lepidopteran species, Heliothis virescens, in response to modern agricultural practices.</title>
        <authorList>
            <person name="Fritz M.L."/>
            <person name="Deyonke A.M."/>
            <person name="Papanicolaou A."/>
            <person name="Micinski S."/>
            <person name="Westbrook J."/>
            <person name="Gould F."/>
        </authorList>
    </citation>
    <scope>NUCLEOTIDE SEQUENCE [LARGE SCALE GENOMIC DNA]</scope>
    <source>
        <strain evidence="3">HvINT-</strain>
        <tissue evidence="3">Whole body</tissue>
    </source>
</reference>
<feature type="chain" id="PRO_5013195568" evidence="2">
    <location>
        <begin position="29"/>
        <end position="244"/>
    </location>
</feature>
<sequence>MHISIFSLQAVLLAVLVINYHHSNEVEAEEHFAAAGDWMNSMERKGAMNQILTKIKTKTDEVIDIPRRMKKKAKKKINSNEEDPNLSAYVNQQELADLNPVTAPDASDITKENETELETPMNEVTEKHEVPKKKKKSKKHKRKHKPKNKLKPKLEPKREQIEEQLEPQPEPQENQEQKPETTTEKEIQEFSKKNHRKEHRRRLRKKFVKMGPKEESRNATITIDSDEVNNRKPVDIIVHIKMNE</sequence>
<feature type="compositionally biased region" description="Basic residues" evidence="1">
    <location>
        <begin position="130"/>
        <end position="151"/>
    </location>
</feature>
<dbReference type="EMBL" id="NWSH01000392">
    <property type="protein sequence ID" value="PCG76727.1"/>
    <property type="molecule type" value="Genomic_DNA"/>
</dbReference>
<dbReference type="AlphaFoldDB" id="A0A2A4JXI8"/>